<keyword evidence="4" id="KW-1185">Reference proteome</keyword>
<feature type="domain" description="Methyltransferase" evidence="2">
    <location>
        <begin position="41"/>
        <end position="140"/>
    </location>
</feature>
<dbReference type="CDD" id="cd02440">
    <property type="entry name" value="AdoMet_MTases"/>
    <property type="match status" value="1"/>
</dbReference>
<protein>
    <submittedName>
        <fullName evidence="3">Methyltransferase type 12</fullName>
    </submittedName>
</protein>
<dbReference type="InterPro" id="IPR041698">
    <property type="entry name" value="Methyltransf_25"/>
</dbReference>
<organism evidence="3 4">
    <name type="scientific">Sphaerospermopsis reniformis</name>
    <dbReference type="NCBI Taxonomy" id="531300"/>
    <lineage>
        <taxon>Bacteria</taxon>
        <taxon>Bacillati</taxon>
        <taxon>Cyanobacteriota</taxon>
        <taxon>Cyanophyceae</taxon>
        <taxon>Nostocales</taxon>
        <taxon>Aphanizomenonaceae</taxon>
        <taxon>Sphaerospermopsis</taxon>
    </lineage>
</organism>
<reference evidence="4" key="1">
    <citation type="submission" date="2019-02" db="EMBL/GenBank/DDBJ databases">
        <title>Draft genome sequence of Sphaerospermopsis reniformis NIES-1949.</title>
        <authorList>
            <person name="Yamaguchi H."/>
            <person name="Suzuki S."/>
            <person name="Kawachi M."/>
        </authorList>
    </citation>
    <scope>NUCLEOTIDE SEQUENCE [LARGE SCALE GENOMIC DNA]</scope>
    <source>
        <strain evidence="4">NIES-1949</strain>
    </source>
</reference>
<dbReference type="PANTHER" id="PTHR43861">
    <property type="entry name" value="TRANS-ACONITATE 2-METHYLTRANSFERASE-RELATED"/>
    <property type="match status" value="1"/>
</dbReference>
<keyword evidence="3" id="KW-0489">Methyltransferase</keyword>
<evidence type="ECO:0000313" key="4">
    <source>
        <dbReference type="Proteomes" id="UP000300142"/>
    </source>
</evidence>
<dbReference type="Proteomes" id="UP000300142">
    <property type="component" value="Unassembled WGS sequence"/>
</dbReference>
<dbReference type="Gene3D" id="3.40.50.150">
    <property type="entry name" value="Vaccinia Virus protein VP39"/>
    <property type="match status" value="1"/>
</dbReference>
<evidence type="ECO:0000313" key="3">
    <source>
        <dbReference type="EMBL" id="GCL36319.1"/>
    </source>
</evidence>
<evidence type="ECO:0000256" key="1">
    <source>
        <dbReference type="ARBA" id="ARBA00022679"/>
    </source>
</evidence>
<accession>A0A479ZUC1</accession>
<comment type="caution">
    <text evidence="3">The sequence shown here is derived from an EMBL/GenBank/DDBJ whole genome shotgun (WGS) entry which is preliminary data.</text>
</comment>
<keyword evidence="1 3" id="KW-0808">Transferase</keyword>
<sequence length="255" mass="29601">MTIFGNYSRYYDLLYQDKDYLAEAKFIHDLIQTHVPLAQTILELGCGTGHHAQLLAKYGYQVHGVDRSLEMLKSANDRLTNVGSEVASRLKFSLGDVRTVDINQQFDVIISLFHVVSYQTTNQDLQATFNTIKKHLKLGGVCIFDVWYGPAVLTEKPTVRVKRLEDDQILVTRIAEPIMYPNENWVDVNYHVFIRDKTTDEVNELRETHRMRYLFKPEIELILNQLQMELISHGEWLTNKPSGFDSWGVYFVVRN</sequence>
<dbReference type="SUPFAM" id="SSF53335">
    <property type="entry name" value="S-adenosyl-L-methionine-dependent methyltransferases"/>
    <property type="match status" value="1"/>
</dbReference>
<dbReference type="GO" id="GO:0032259">
    <property type="term" value="P:methylation"/>
    <property type="evidence" value="ECO:0007669"/>
    <property type="project" value="UniProtKB-KW"/>
</dbReference>
<gene>
    <name evidence="3" type="ORF">SR1949_14220</name>
</gene>
<dbReference type="Gene3D" id="2.20.130.10">
    <property type="entry name" value="CAC2371-like domains"/>
    <property type="match status" value="1"/>
</dbReference>
<dbReference type="RefSeq" id="WP_137666876.1">
    <property type="nucleotide sequence ID" value="NZ_BJCE01000033.1"/>
</dbReference>
<dbReference type="AlphaFoldDB" id="A0A479ZUC1"/>
<evidence type="ECO:0000259" key="2">
    <source>
        <dbReference type="Pfam" id="PF13649"/>
    </source>
</evidence>
<name>A0A479ZUC1_9CYAN</name>
<dbReference type="Pfam" id="PF13649">
    <property type="entry name" value="Methyltransf_25"/>
    <property type="match status" value="1"/>
</dbReference>
<dbReference type="GO" id="GO:0008168">
    <property type="term" value="F:methyltransferase activity"/>
    <property type="evidence" value="ECO:0007669"/>
    <property type="project" value="UniProtKB-KW"/>
</dbReference>
<dbReference type="InterPro" id="IPR029063">
    <property type="entry name" value="SAM-dependent_MTases_sf"/>
</dbReference>
<dbReference type="EMBL" id="BJCE01000033">
    <property type="protein sequence ID" value="GCL36319.1"/>
    <property type="molecule type" value="Genomic_DNA"/>
</dbReference>
<proteinExistence type="predicted"/>